<organism evidence="1 2">
    <name type="scientific">Rubritalea profundi</name>
    <dbReference type="NCBI Taxonomy" id="1658618"/>
    <lineage>
        <taxon>Bacteria</taxon>
        <taxon>Pseudomonadati</taxon>
        <taxon>Verrucomicrobiota</taxon>
        <taxon>Verrucomicrobiia</taxon>
        <taxon>Verrucomicrobiales</taxon>
        <taxon>Rubritaleaceae</taxon>
        <taxon>Rubritalea</taxon>
    </lineage>
</organism>
<gene>
    <name evidence="1" type="ORF">BSZ32_06435</name>
</gene>
<dbReference type="Proteomes" id="UP000239907">
    <property type="component" value="Unassembled WGS sequence"/>
</dbReference>
<evidence type="ECO:0000313" key="1">
    <source>
        <dbReference type="EMBL" id="PQJ28175.1"/>
    </source>
</evidence>
<comment type="caution">
    <text evidence="1">The sequence shown here is derived from an EMBL/GenBank/DDBJ whole genome shotgun (WGS) entry which is preliminary data.</text>
</comment>
<dbReference type="AlphaFoldDB" id="A0A2S7TZL3"/>
<sequence>MANHSPSRQHTAEELERFYLPEVSFHDATLEQALKNLVSQYTLVCFRSGEIPLELSFDIQGNPTEKFTLSTGGSLTDILENLAVRTSMAVENSGSKFTFTPAGDAISTGTFAVQPDFMTILSDLFKSSSPLDSKNIFNLFKEQFHLDESTTLSYSSPTSALIVKAAPSDMAQIKKFVQAVTKRKPLQFRIRSLLLSIPSSHSLDCATNKQLTDGQAQMIMRSVSSFKGASVSILPSTVYRHNEEALIEVIQELGPQNKGWSGVKLAIKSSLYGLGNETVLFYEQRPPLKSKQSANPRHKILQPARVLEALFLKDSHSMLIKIHGSKEVSQYLLITSISSF</sequence>
<dbReference type="EMBL" id="MQWA01000001">
    <property type="protein sequence ID" value="PQJ28175.1"/>
    <property type="molecule type" value="Genomic_DNA"/>
</dbReference>
<reference evidence="1 2" key="1">
    <citation type="submission" date="2016-12" db="EMBL/GenBank/DDBJ databases">
        <title>Study of bacterial adaptation to deep sea.</title>
        <authorList>
            <person name="Song J."/>
            <person name="Yoshizawa S."/>
            <person name="Kogure K."/>
        </authorList>
    </citation>
    <scope>NUCLEOTIDE SEQUENCE [LARGE SCALE GENOMIC DNA]</scope>
    <source>
        <strain evidence="1 2">SAORIC-165</strain>
    </source>
</reference>
<protein>
    <submittedName>
        <fullName evidence="1">Uncharacterized protein</fullName>
    </submittedName>
</protein>
<accession>A0A2S7TZL3</accession>
<evidence type="ECO:0000313" key="2">
    <source>
        <dbReference type="Proteomes" id="UP000239907"/>
    </source>
</evidence>
<keyword evidence="2" id="KW-1185">Reference proteome</keyword>
<proteinExistence type="predicted"/>
<name>A0A2S7TZL3_9BACT</name>